<dbReference type="Proteomes" id="UP000188604">
    <property type="component" value="Chromosome"/>
</dbReference>
<keyword evidence="3" id="KW-0378">Hydrolase</keyword>
<name>A0A1U9KUE3_9PROT</name>
<dbReference type="GO" id="GO:0016787">
    <property type="term" value="F:hydrolase activity"/>
    <property type="evidence" value="ECO:0007669"/>
    <property type="project" value="UniProtKB-KW"/>
</dbReference>
<dbReference type="Pfam" id="PF00753">
    <property type="entry name" value="Lactamase_B"/>
    <property type="match status" value="1"/>
</dbReference>
<dbReference type="SUPFAM" id="SSF56281">
    <property type="entry name" value="Metallo-hydrolase/oxidoreductase"/>
    <property type="match status" value="1"/>
</dbReference>
<comment type="cofactor">
    <cofactor evidence="1">
        <name>Zn(2+)</name>
        <dbReference type="ChEBI" id="CHEBI:29105"/>
    </cofactor>
</comment>
<dbReference type="InterPro" id="IPR051453">
    <property type="entry name" value="MBL_Glyoxalase_II"/>
</dbReference>
<dbReference type="Gene3D" id="3.60.15.10">
    <property type="entry name" value="Ribonuclease Z/Hydroxyacylglutathione hydrolase-like"/>
    <property type="match status" value="1"/>
</dbReference>
<dbReference type="GO" id="GO:0046872">
    <property type="term" value="F:metal ion binding"/>
    <property type="evidence" value="ECO:0007669"/>
    <property type="project" value="UniProtKB-KW"/>
</dbReference>
<keyword evidence="6" id="KW-1185">Reference proteome</keyword>
<proteinExistence type="predicted"/>
<dbReference type="InterPro" id="IPR036866">
    <property type="entry name" value="RibonucZ/Hydroxyglut_hydro"/>
</dbReference>
<evidence type="ECO:0000256" key="2">
    <source>
        <dbReference type="ARBA" id="ARBA00022723"/>
    </source>
</evidence>
<dbReference type="STRING" id="320497.A0U93_09315"/>
<accession>A0A1U9KUE3</accession>
<sequence>MRVRTVQVTPLRQNCTVMDDPATGHAVVVDPGGDVDVLLAALDGLTVDVVLLTHGHLDHAGGADALRAALVARQGGPVALLGPDSRDDFLLASIVNQAAAFGLTGMDNAHPDRALRDGETLSLLGRKIEVALVPGHTPGHIVFIDRQDRLAIVGDTLFRGVIGRTDFAYGDQAALVEGIRTRLLTLPDDTTVLPGHGLPTTIGEERRTNPFLR</sequence>
<dbReference type="AlphaFoldDB" id="A0A1U9KUE3"/>
<dbReference type="RefSeq" id="WP_169852732.1">
    <property type="nucleotide sequence ID" value="NZ_BJXS01000007.1"/>
</dbReference>
<protein>
    <submittedName>
        <fullName evidence="5">Uncharacterized protein</fullName>
    </submittedName>
</protein>
<dbReference type="EMBL" id="CP014691">
    <property type="protein sequence ID" value="AQS89423.1"/>
    <property type="molecule type" value="Genomic_DNA"/>
</dbReference>
<reference evidence="5 6" key="1">
    <citation type="submission" date="2016-03" db="EMBL/GenBank/DDBJ databases">
        <title>Acetic acid bacteria sequencing.</title>
        <authorList>
            <person name="Brandt J."/>
            <person name="Jakob F."/>
            <person name="Vogel R.F."/>
        </authorList>
    </citation>
    <scope>NUCLEOTIDE SEQUENCE [LARGE SCALE GENOMIC DNA]</scope>
    <source>
        <strain evidence="5 6">NBRC 101099</strain>
    </source>
</reference>
<dbReference type="InterPro" id="IPR001279">
    <property type="entry name" value="Metallo-B-lactamas"/>
</dbReference>
<dbReference type="PANTHER" id="PTHR46233:SF3">
    <property type="entry name" value="HYDROXYACYLGLUTATHIONE HYDROLASE GLOC"/>
    <property type="match status" value="1"/>
</dbReference>
<evidence type="ECO:0000313" key="6">
    <source>
        <dbReference type="Proteomes" id="UP000188604"/>
    </source>
</evidence>
<dbReference type="KEGG" id="nch:A0U93_09315"/>
<organism evidence="5 6">
    <name type="scientific">Neoasaia chiangmaiensis</name>
    <dbReference type="NCBI Taxonomy" id="320497"/>
    <lineage>
        <taxon>Bacteria</taxon>
        <taxon>Pseudomonadati</taxon>
        <taxon>Pseudomonadota</taxon>
        <taxon>Alphaproteobacteria</taxon>
        <taxon>Acetobacterales</taxon>
        <taxon>Acetobacteraceae</taxon>
        <taxon>Neoasaia</taxon>
    </lineage>
</organism>
<dbReference type="SMART" id="SM00849">
    <property type="entry name" value="Lactamase_B"/>
    <property type="match status" value="1"/>
</dbReference>
<evidence type="ECO:0000256" key="3">
    <source>
        <dbReference type="ARBA" id="ARBA00022801"/>
    </source>
</evidence>
<evidence type="ECO:0000256" key="4">
    <source>
        <dbReference type="ARBA" id="ARBA00022833"/>
    </source>
</evidence>
<gene>
    <name evidence="5" type="ORF">A0U93_09315</name>
</gene>
<keyword evidence="2" id="KW-0479">Metal-binding</keyword>
<evidence type="ECO:0000256" key="1">
    <source>
        <dbReference type="ARBA" id="ARBA00001947"/>
    </source>
</evidence>
<dbReference type="PANTHER" id="PTHR46233">
    <property type="entry name" value="HYDROXYACYLGLUTATHIONE HYDROLASE GLOC"/>
    <property type="match status" value="1"/>
</dbReference>
<keyword evidence="4" id="KW-0862">Zinc</keyword>
<evidence type="ECO:0000313" key="5">
    <source>
        <dbReference type="EMBL" id="AQS89423.1"/>
    </source>
</evidence>